<dbReference type="PATRIC" id="fig|292.27.peg.126"/>
<accession>A0A0J5X3Y7</accession>
<feature type="region of interest" description="Disordered" evidence="1">
    <location>
        <begin position="36"/>
        <end position="56"/>
    </location>
</feature>
<dbReference type="EMBL" id="LDWR01000010">
    <property type="protein sequence ID" value="KML61799.1"/>
    <property type="molecule type" value="Genomic_DNA"/>
</dbReference>
<evidence type="ECO:0000256" key="1">
    <source>
        <dbReference type="SAM" id="MobiDB-lite"/>
    </source>
</evidence>
<dbReference type="Proteomes" id="UP000036338">
    <property type="component" value="Unassembled WGS sequence"/>
</dbReference>
<dbReference type="AlphaFoldDB" id="A0A0J5X3Y7"/>
<name>A0A0J5X3Y7_BURCE</name>
<evidence type="ECO:0000313" key="3">
    <source>
        <dbReference type="Proteomes" id="UP000036338"/>
    </source>
</evidence>
<feature type="region of interest" description="Disordered" evidence="1">
    <location>
        <begin position="97"/>
        <end position="120"/>
    </location>
</feature>
<organism evidence="2 3">
    <name type="scientific">Burkholderia cepacia</name>
    <name type="common">Pseudomonas cepacia</name>
    <dbReference type="NCBI Taxonomy" id="292"/>
    <lineage>
        <taxon>Bacteria</taxon>
        <taxon>Pseudomonadati</taxon>
        <taxon>Pseudomonadota</taxon>
        <taxon>Betaproteobacteria</taxon>
        <taxon>Burkholderiales</taxon>
        <taxon>Burkholderiaceae</taxon>
        <taxon>Burkholderia</taxon>
        <taxon>Burkholderia cepacia complex</taxon>
    </lineage>
</organism>
<comment type="caution">
    <text evidence="2">The sequence shown here is derived from an EMBL/GenBank/DDBJ whole genome shotgun (WGS) entry which is preliminary data.</text>
</comment>
<proteinExistence type="predicted"/>
<sequence>MVNGSSTEWLHAYRDSGDPGERMLAREIASAIQSGTLRLGNPASQSATRSQYGQKLQTTPDDVTIVANFRLRADGRFDLIAAFMRDSATPNSRVTITARPNAADPGTSVERQSSDPLQPAAPAFSAQVSQGMNRIVNELARWDQRTARTRIETKLRSVPADQQHILLMHLNKQLSGSASNAKPSIIQTWAENTSVDTVIAERDMRTDRERELQNAIATQNRDPRFTKPRDEILAMLSPAERKAAAATSINGRTKYRSPLYFGVFRDSRGPVAAINDIRALIETIPEYQRLQAIVDWDPK</sequence>
<reference evidence="2 3" key="1">
    <citation type="submission" date="2015-05" db="EMBL/GenBank/DDBJ databases">
        <title>Draft genome of Burkholderia cepacia LK29.</title>
        <authorList>
            <person name="Chan X.Y."/>
        </authorList>
    </citation>
    <scope>NUCLEOTIDE SEQUENCE [LARGE SCALE GENOMIC DNA]</scope>
    <source>
        <strain evidence="2 3">LK29</strain>
    </source>
</reference>
<evidence type="ECO:0000313" key="2">
    <source>
        <dbReference type="EMBL" id="KML61799.1"/>
    </source>
</evidence>
<gene>
    <name evidence="2" type="ORF">VL15_04710</name>
</gene>
<protein>
    <submittedName>
        <fullName evidence="2">Uncharacterized protein</fullName>
    </submittedName>
</protein>